<evidence type="ECO:0000313" key="1">
    <source>
        <dbReference type="EMBL" id="GGN89947.1"/>
    </source>
</evidence>
<proteinExistence type="predicted"/>
<evidence type="ECO:0000313" key="2">
    <source>
        <dbReference type="Proteomes" id="UP000626982"/>
    </source>
</evidence>
<name>A0ABQ2KTK5_9MICO</name>
<accession>A0ABQ2KTK5</accession>
<sequence>MTDSAPSAPSLREELGAPADPEFALVLPEGWVRRDVSPETEQAMLDAARARLMEAHRPDLYGQIRAQLRESFDAMRRIGAIAHFGPEAGAPDSAYLPASLIASIRTPQPGVPLAEEMAQRIREGATDLHGDRRFVRFERESDVTLGTDRAKQTTVVYLTPIPGSRGNRALQLTAVITRGAEFPADDPALVLMQRLFDGCVASLRWER</sequence>
<keyword evidence="2" id="KW-1185">Reference proteome</keyword>
<dbReference type="Proteomes" id="UP000626982">
    <property type="component" value="Unassembled WGS sequence"/>
</dbReference>
<protein>
    <recommendedName>
        <fullName evidence="3">Lipoprotein</fullName>
    </recommendedName>
</protein>
<evidence type="ECO:0008006" key="3">
    <source>
        <dbReference type="Google" id="ProtNLM"/>
    </source>
</evidence>
<dbReference type="RefSeq" id="WP_188718885.1">
    <property type="nucleotide sequence ID" value="NZ_BAABBD010000001.1"/>
</dbReference>
<reference evidence="2" key="1">
    <citation type="journal article" date="2019" name="Int. J. Syst. Evol. Microbiol.">
        <title>The Global Catalogue of Microorganisms (GCM) 10K type strain sequencing project: providing services to taxonomists for standard genome sequencing and annotation.</title>
        <authorList>
            <consortium name="The Broad Institute Genomics Platform"/>
            <consortium name="The Broad Institute Genome Sequencing Center for Infectious Disease"/>
            <person name="Wu L."/>
            <person name="Ma J."/>
        </authorList>
    </citation>
    <scope>NUCLEOTIDE SEQUENCE [LARGE SCALE GENOMIC DNA]</scope>
    <source>
        <strain evidence="2">CGMCC 1.6960</strain>
    </source>
</reference>
<comment type="caution">
    <text evidence="1">The sequence shown here is derived from an EMBL/GenBank/DDBJ whole genome shotgun (WGS) entry which is preliminary data.</text>
</comment>
<organism evidence="1 2">
    <name type="scientific">Agrococcus terreus</name>
    <dbReference type="NCBI Taxonomy" id="574649"/>
    <lineage>
        <taxon>Bacteria</taxon>
        <taxon>Bacillati</taxon>
        <taxon>Actinomycetota</taxon>
        <taxon>Actinomycetes</taxon>
        <taxon>Micrococcales</taxon>
        <taxon>Microbacteriaceae</taxon>
        <taxon>Agrococcus</taxon>
    </lineage>
</organism>
<gene>
    <name evidence="1" type="ORF">GCM10010968_27100</name>
</gene>
<dbReference type="EMBL" id="BMLM01000007">
    <property type="protein sequence ID" value="GGN89947.1"/>
    <property type="molecule type" value="Genomic_DNA"/>
</dbReference>